<name>V5WGD0_9SPIO</name>
<dbReference type="KEGG" id="slr:L21SP2_0799"/>
<accession>V5WGD0</accession>
<dbReference type="HOGENOM" id="CLU_3348460_0_0_12"/>
<organism evidence="1 2">
    <name type="scientific">Salinispira pacifica</name>
    <dbReference type="NCBI Taxonomy" id="1307761"/>
    <lineage>
        <taxon>Bacteria</taxon>
        <taxon>Pseudomonadati</taxon>
        <taxon>Spirochaetota</taxon>
        <taxon>Spirochaetia</taxon>
        <taxon>Spirochaetales</taxon>
        <taxon>Spirochaetaceae</taxon>
        <taxon>Salinispira</taxon>
    </lineage>
</organism>
<reference evidence="1 2" key="1">
    <citation type="journal article" date="2015" name="Stand. Genomic Sci.">
        <title>Complete genome sequence and description of Salinispira pacifica gen. nov., sp. nov., a novel spirochaete isolated form a hypersaline microbial mat.</title>
        <authorList>
            <person name="Ben Hania W."/>
            <person name="Joseph M."/>
            <person name="Schumann P."/>
            <person name="Bunk B."/>
            <person name="Fiebig A."/>
            <person name="Sproer C."/>
            <person name="Klenk H.P."/>
            <person name="Fardeau M.L."/>
            <person name="Spring S."/>
        </authorList>
    </citation>
    <scope>NUCLEOTIDE SEQUENCE [LARGE SCALE GENOMIC DNA]</scope>
    <source>
        <strain evidence="1 2">L21-RPul-D2</strain>
    </source>
</reference>
<keyword evidence="2" id="KW-1185">Reference proteome</keyword>
<sequence length="37" mass="4003">MWKDAAFGPPDAHIVVNQSIEVKKTTPAAVTVLVRVL</sequence>
<evidence type="ECO:0000313" key="1">
    <source>
        <dbReference type="EMBL" id="AHC14221.1"/>
    </source>
</evidence>
<dbReference type="STRING" id="1307761.L21SP2_0799"/>
<gene>
    <name evidence="1" type="ORF">L21SP2_0799</name>
</gene>
<dbReference type="Proteomes" id="UP000018680">
    <property type="component" value="Chromosome"/>
</dbReference>
<protein>
    <submittedName>
        <fullName evidence="1">Uncharacterized protein</fullName>
    </submittedName>
</protein>
<proteinExistence type="predicted"/>
<dbReference type="EMBL" id="CP006939">
    <property type="protein sequence ID" value="AHC14221.1"/>
    <property type="molecule type" value="Genomic_DNA"/>
</dbReference>
<evidence type="ECO:0000313" key="2">
    <source>
        <dbReference type="Proteomes" id="UP000018680"/>
    </source>
</evidence>
<dbReference type="AlphaFoldDB" id="V5WGD0"/>